<accession>A0A6P2J9H4</accession>
<proteinExistence type="predicted"/>
<keyword evidence="4 6" id="KW-0472">Membrane</keyword>
<feature type="compositionally biased region" description="Basic and acidic residues" evidence="5">
    <location>
        <begin position="619"/>
        <end position="628"/>
    </location>
</feature>
<dbReference type="EMBL" id="CABVQD010000003">
    <property type="protein sequence ID" value="VWB38154.1"/>
    <property type="molecule type" value="Genomic_DNA"/>
</dbReference>
<feature type="transmembrane region" description="Helical" evidence="6">
    <location>
        <begin position="125"/>
        <end position="146"/>
    </location>
</feature>
<feature type="transmembrane region" description="Helical" evidence="6">
    <location>
        <begin position="152"/>
        <end position="174"/>
    </location>
</feature>
<name>A0A6P2J9H4_9BURK</name>
<dbReference type="Proteomes" id="UP000494330">
    <property type="component" value="Unassembled WGS sequence"/>
</dbReference>
<feature type="region of interest" description="Disordered" evidence="5">
    <location>
        <begin position="611"/>
        <end position="651"/>
    </location>
</feature>
<evidence type="ECO:0000313" key="8">
    <source>
        <dbReference type="EMBL" id="VWB38154.1"/>
    </source>
</evidence>
<protein>
    <submittedName>
        <fullName evidence="8">Fusaric acid resistance protein region</fullName>
    </submittedName>
</protein>
<feature type="transmembrane region" description="Helical" evidence="6">
    <location>
        <begin position="497"/>
        <end position="515"/>
    </location>
</feature>
<feature type="transmembrane region" description="Helical" evidence="6">
    <location>
        <begin position="100"/>
        <end position="118"/>
    </location>
</feature>
<comment type="subcellular location">
    <subcellularLocation>
        <location evidence="1">Membrane</location>
        <topology evidence="1">Multi-pass membrane protein</topology>
    </subcellularLocation>
</comment>
<evidence type="ECO:0000256" key="5">
    <source>
        <dbReference type="SAM" id="MobiDB-lite"/>
    </source>
</evidence>
<evidence type="ECO:0000256" key="3">
    <source>
        <dbReference type="ARBA" id="ARBA00022989"/>
    </source>
</evidence>
<dbReference type="InterPro" id="IPR049453">
    <property type="entry name" value="Memb_transporter_dom"/>
</dbReference>
<feature type="transmembrane region" description="Helical" evidence="6">
    <location>
        <begin position="467"/>
        <end position="485"/>
    </location>
</feature>
<feature type="transmembrane region" description="Helical" evidence="6">
    <location>
        <begin position="441"/>
        <end position="460"/>
    </location>
</feature>
<reference evidence="8 9" key="1">
    <citation type="submission" date="2019-09" db="EMBL/GenBank/DDBJ databases">
        <authorList>
            <person name="Depoorter E."/>
        </authorList>
    </citation>
    <scope>NUCLEOTIDE SEQUENCE [LARGE SCALE GENOMIC DNA]</scope>
    <source>
        <strain evidence="8">LMG 30113</strain>
    </source>
</reference>
<organism evidence="8 9">
    <name type="scientific">Burkholderia paludis</name>
    <dbReference type="NCBI Taxonomy" id="1506587"/>
    <lineage>
        <taxon>Bacteria</taxon>
        <taxon>Pseudomonadati</taxon>
        <taxon>Pseudomonadota</taxon>
        <taxon>Betaproteobacteria</taxon>
        <taxon>Burkholderiales</taxon>
        <taxon>Burkholderiaceae</taxon>
        <taxon>Burkholderia</taxon>
        <taxon>Burkholderia cepacia complex</taxon>
    </lineage>
</organism>
<keyword evidence="2 6" id="KW-0812">Transmembrane</keyword>
<evidence type="ECO:0000256" key="1">
    <source>
        <dbReference type="ARBA" id="ARBA00004141"/>
    </source>
</evidence>
<evidence type="ECO:0000256" key="2">
    <source>
        <dbReference type="ARBA" id="ARBA00022692"/>
    </source>
</evidence>
<evidence type="ECO:0000313" key="9">
    <source>
        <dbReference type="Proteomes" id="UP000494330"/>
    </source>
</evidence>
<sequence>MALPAAEVRAPGPREILRLLAPFPGRATTAVRVALICAFTALVTSAYGTPEAALSAYVVFFLIRADRVTSVGLAAALLLLVTIVIGLVLGIAIFSIDYSILRVACMAVLSVGLLYLTSASKLRPVGAILAMIIGFGLDQLGLAPFGEAATRALLYIWLTIAIPVGVAIVVNLLIAPSPRKLAHAQLAKRLRLAARRLRGDDTARDAFDTCLREGDKQLLTWLKLSKLEGTSSAADFAALRQAVASSTALLVGVALADREPDARLPDAYAAPIAATLDEMAGILDRGGYPVDVTLALPPADALPPLARVAATNLDAAITRFAEPAATPAGASPAPAAAAAAPDAPAAAPAPRGGFFLPDARSNPDHVRYALKTTAAAIFCYLLYSQLDWSGIHTCVVTCYIVSLGSTAETVEKLTLRIVGCIVGALLGTAALVFVVPSLSSVGHLMALVFAGAWLAAWVAFGSPRIAYAGFQVAFAFFLCVIQGAGPGFDLTIARDRTIGILLGNVVVYLVFTRIWPVSVGKQIDVGLTALIDQWRRLVQVAQPAERRALAAEAFARHGAIAQELGLVHYEPSWVRPAAAWLAARRRALAELGALEGPLFLLAERTPGDTSIGAQLARVTEPRDDETAPRTDSPAPPVPPSGATPADPARDALLNLIDTRLAHIADAAHQATPKEPAPHART</sequence>
<keyword evidence="9" id="KW-1185">Reference proteome</keyword>
<feature type="transmembrane region" description="Helical" evidence="6">
    <location>
        <begin position="33"/>
        <end position="63"/>
    </location>
</feature>
<dbReference type="PRINTS" id="PR00173">
    <property type="entry name" value="EDTRNSPORT"/>
</dbReference>
<dbReference type="GO" id="GO:0016020">
    <property type="term" value="C:membrane"/>
    <property type="evidence" value="ECO:0007669"/>
    <property type="project" value="UniProtKB-SubCell"/>
</dbReference>
<feature type="transmembrane region" description="Helical" evidence="6">
    <location>
        <begin position="413"/>
        <end position="435"/>
    </location>
</feature>
<keyword evidence="3 6" id="KW-1133">Transmembrane helix</keyword>
<gene>
    <name evidence="8" type="ORF">BPA30113_01553</name>
</gene>
<dbReference type="AlphaFoldDB" id="A0A6P2J9H4"/>
<evidence type="ECO:0000256" key="6">
    <source>
        <dbReference type="SAM" id="Phobius"/>
    </source>
</evidence>
<evidence type="ECO:0000259" key="7">
    <source>
        <dbReference type="Pfam" id="PF13515"/>
    </source>
</evidence>
<evidence type="ECO:0000256" key="4">
    <source>
        <dbReference type="ARBA" id="ARBA00023136"/>
    </source>
</evidence>
<feature type="domain" description="Integral membrane bound transporter" evidence="7">
    <location>
        <begin position="379"/>
        <end position="509"/>
    </location>
</feature>
<dbReference type="Pfam" id="PF13515">
    <property type="entry name" value="FUSC_2"/>
    <property type="match status" value="1"/>
</dbReference>
<feature type="transmembrane region" description="Helical" evidence="6">
    <location>
        <begin position="70"/>
        <end position="94"/>
    </location>
</feature>
<dbReference type="RefSeq" id="WP_034197707.1">
    <property type="nucleotide sequence ID" value="NZ_CABVQD010000003.1"/>
</dbReference>